<dbReference type="PANTHER" id="PTHR48040:SF45">
    <property type="entry name" value="PLEIOTROPIC DRUG RESISTANCE PROTEIN 1-LIKE"/>
    <property type="match status" value="1"/>
</dbReference>
<dbReference type="InParanoid" id="M1CTL7"/>
<dbReference type="PaxDb" id="4113-PGSC0003DMT400074385"/>
<evidence type="ECO:0000313" key="2">
    <source>
        <dbReference type="Proteomes" id="UP000011115"/>
    </source>
</evidence>
<organism evidence="1 2">
    <name type="scientific">Solanum tuberosum</name>
    <name type="common">Potato</name>
    <dbReference type="NCBI Taxonomy" id="4113"/>
    <lineage>
        <taxon>Eukaryota</taxon>
        <taxon>Viridiplantae</taxon>
        <taxon>Streptophyta</taxon>
        <taxon>Embryophyta</taxon>
        <taxon>Tracheophyta</taxon>
        <taxon>Spermatophyta</taxon>
        <taxon>Magnoliopsida</taxon>
        <taxon>eudicotyledons</taxon>
        <taxon>Gunneridae</taxon>
        <taxon>Pentapetalae</taxon>
        <taxon>asterids</taxon>
        <taxon>lamiids</taxon>
        <taxon>Solanales</taxon>
        <taxon>Solanaceae</taxon>
        <taxon>Solanoideae</taxon>
        <taxon>Solaneae</taxon>
        <taxon>Solanum</taxon>
    </lineage>
</organism>
<accession>M1CTL7</accession>
<dbReference type="Proteomes" id="UP000011115">
    <property type="component" value="Unassembled WGS sequence"/>
</dbReference>
<sequence>MSSRAEDDEEALKWATIRRGILSEQGQSREVDVTDLGLVEKRNFLERLVKIAEGDNEKFLLKLKQRIDR</sequence>
<evidence type="ECO:0000313" key="1">
    <source>
        <dbReference type="EnsemblPlants" id="PGSC0003DMT400074385"/>
    </source>
</evidence>
<dbReference type="PANTHER" id="PTHR48040">
    <property type="entry name" value="PLEIOTROPIC DRUG RESISTANCE PROTEIN 1-LIKE ISOFORM X1"/>
    <property type="match status" value="1"/>
</dbReference>
<reference evidence="1" key="2">
    <citation type="submission" date="2015-06" db="UniProtKB">
        <authorList>
            <consortium name="EnsemblPlants"/>
        </authorList>
    </citation>
    <scope>IDENTIFICATION</scope>
    <source>
        <strain evidence="1">DM1-3 516 R44</strain>
    </source>
</reference>
<dbReference type="EnsemblPlants" id="PGSC0003DMT400074385">
    <property type="protein sequence ID" value="PGSC0003DMT400074385"/>
    <property type="gene ID" value="PGSC0003DMG403028908"/>
</dbReference>
<reference evidence="2" key="1">
    <citation type="journal article" date="2011" name="Nature">
        <title>Genome sequence and analysis of the tuber crop potato.</title>
        <authorList>
            <consortium name="The Potato Genome Sequencing Consortium"/>
        </authorList>
    </citation>
    <scope>NUCLEOTIDE SEQUENCE [LARGE SCALE GENOMIC DNA]</scope>
    <source>
        <strain evidence="2">cv. DM1-3 516 R44</strain>
    </source>
</reference>
<dbReference type="AlphaFoldDB" id="M1CTL7"/>
<name>M1CTL7_SOLTU</name>
<dbReference type="HOGENOM" id="CLU_2780819_0_0_1"/>
<protein>
    <submittedName>
        <fullName evidence="1">ATP-binding cassette transporter</fullName>
    </submittedName>
</protein>
<proteinExistence type="predicted"/>
<dbReference type="Gramene" id="PGSC0003DMT400074385">
    <property type="protein sequence ID" value="PGSC0003DMT400074385"/>
    <property type="gene ID" value="PGSC0003DMG403028908"/>
</dbReference>
<keyword evidence="2" id="KW-1185">Reference proteome</keyword>
<dbReference type="eggNOG" id="KOG0065">
    <property type="taxonomic scope" value="Eukaryota"/>
</dbReference>